<dbReference type="SMART" id="SM00388">
    <property type="entry name" value="HisKA"/>
    <property type="match status" value="1"/>
</dbReference>
<comment type="caution">
    <text evidence="9">The sequence shown here is derived from an EMBL/GenBank/DDBJ whole genome shotgun (WGS) entry which is preliminary data.</text>
</comment>
<feature type="domain" description="PAS" evidence="7">
    <location>
        <begin position="554"/>
        <end position="625"/>
    </location>
</feature>
<dbReference type="PROSITE" id="PS50113">
    <property type="entry name" value="PAC"/>
    <property type="match status" value="2"/>
</dbReference>
<name>A0AA41G1U8_9EURY</name>
<dbReference type="SMART" id="SM00448">
    <property type="entry name" value="REC"/>
    <property type="match status" value="1"/>
</dbReference>
<dbReference type="PROSITE" id="PS50112">
    <property type="entry name" value="PAS"/>
    <property type="match status" value="2"/>
</dbReference>
<dbReference type="SMART" id="SM00086">
    <property type="entry name" value="PAC"/>
    <property type="match status" value="3"/>
</dbReference>
<dbReference type="PANTHER" id="PTHR44757">
    <property type="entry name" value="DIGUANYLATE CYCLASE DGCP"/>
    <property type="match status" value="1"/>
</dbReference>
<dbReference type="InterPro" id="IPR013767">
    <property type="entry name" value="PAS_fold"/>
</dbReference>
<dbReference type="CDD" id="cd00075">
    <property type="entry name" value="HATPase"/>
    <property type="match status" value="1"/>
</dbReference>
<keyword evidence="1" id="KW-0808">Transferase</keyword>
<dbReference type="PROSITE" id="PS50110">
    <property type="entry name" value="RESPONSE_REGULATORY"/>
    <property type="match status" value="1"/>
</dbReference>
<feature type="domain" description="Histidine kinase" evidence="5">
    <location>
        <begin position="690"/>
        <end position="892"/>
    </location>
</feature>
<dbReference type="SUPFAM" id="SSF52172">
    <property type="entry name" value="CheY-like"/>
    <property type="match status" value="1"/>
</dbReference>
<dbReference type="InterPro" id="IPR003661">
    <property type="entry name" value="HisK_dim/P_dom"/>
</dbReference>
<dbReference type="Pfam" id="PF00072">
    <property type="entry name" value="Response_reg"/>
    <property type="match status" value="1"/>
</dbReference>
<sequence length="892" mass="99199">MHDLSGHVRVLHVDDEVDVADLTATFLERDERFSVDIATSASEGLDRLAAESIDCVVSDYEMPEMDGIEFLETVRDEYPDLPFILFTGQGNEEIASEAISAGVTDYLQKQTGSEQYDLLANRIRNAVSQYRAANRATNLDRIHRVYSGVNQAVMEAETRAEIERRVCERLSESDPYRFAWIGAADDDGQRIEPRASAGVESGYLDAIEITVDGDDPTGPTARAYRTRELAVLQDIPADPAYEQWRADAIERGYQSSAAIPLRHGETLYGVLNVYADRTNAFDERERALLAELGDTVGHAIRRVELRTDLERRLRRFESAVEHAGHVVLITDTDATIRYVNGAFESVTGYAASEAVGRTPAMLQSGEHDGEFYQDLWETILAGDVWQGEVINERKSGERYVVDQTIAPITDGDGGITGFVAINRDVSERKQREQNLTFLKRAIDQAGIGIATHNADGYPTYVNQHLGSLLGTDRASLRDAHMTDHTPELDRDQFETYWDSYDDGERRVYDTRLERTDTGETIPVEIIGSKITIGGEAYQVSTVRDITDRKQRTQDLRRFRSAVEHAGHGVLITDVDGTIEYVNDAFETISGYTAAEAVGETPALLKSGAHDQAFYRALWETVLAGDVWQGEVVNERKGGERYVIDQTIAPITDSDGETTGFVAINRDITDIKQYERELEAQNERLKQYGQTVAHDLRNPLTPLYAEVDRLRALMDDDEVDAESVRERCDSIDEIVRRMEALIDDLLTMAEQGQLVLHPEAVSLEEVATAAWAQIETPNASLDVDSTPIQADHDRVIEMLSNLFRNAIEHGGDAVHVRIGPLDFEEGFFVADDGPGIPAAERERVLDRGYTTDESGTGFGLAIVDQIADAHGWSVSVTEGRTGGARFEFRTGED</sequence>
<dbReference type="Pfam" id="PF00989">
    <property type="entry name" value="PAS"/>
    <property type="match status" value="1"/>
</dbReference>
<evidence type="ECO:0000256" key="4">
    <source>
        <dbReference type="SAM" id="Coils"/>
    </source>
</evidence>
<dbReference type="Gene3D" id="3.30.565.10">
    <property type="entry name" value="Histidine kinase-like ATPase, C-terminal domain"/>
    <property type="match status" value="1"/>
</dbReference>
<dbReference type="AlphaFoldDB" id="A0AA41G1U8"/>
<protein>
    <submittedName>
        <fullName evidence="9">PAS domain S-box protein</fullName>
    </submittedName>
</protein>
<dbReference type="InterPro" id="IPR001789">
    <property type="entry name" value="Sig_transdc_resp-reg_receiver"/>
</dbReference>
<dbReference type="GO" id="GO:0006355">
    <property type="term" value="P:regulation of DNA-templated transcription"/>
    <property type="evidence" value="ECO:0007669"/>
    <property type="project" value="InterPro"/>
</dbReference>
<dbReference type="NCBIfam" id="TIGR00229">
    <property type="entry name" value="sensory_box"/>
    <property type="match status" value="3"/>
</dbReference>
<dbReference type="Pfam" id="PF00512">
    <property type="entry name" value="HisKA"/>
    <property type="match status" value="1"/>
</dbReference>
<dbReference type="Pfam" id="PF02518">
    <property type="entry name" value="HATPase_c"/>
    <property type="match status" value="1"/>
</dbReference>
<feature type="coiled-coil region" evidence="4">
    <location>
        <begin position="663"/>
        <end position="690"/>
    </location>
</feature>
<dbReference type="InterPro" id="IPR052155">
    <property type="entry name" value="Biofilm_reg_signaling"/>
</dbReference>
<evidence type="ECO:0000256" key="3">
    <source>
        <dbReference type="PROSITE-ProRule" id="PRU00169"/>
    </source>
</evidence>
<feature type="domain" description="PAC" evidence="8">
    <location>
        <begin position="385"/>
        <end position="437"/>
    </location>
</feature>
<evidence type="ECO:0000313" key="10">
    <source>
        <dbReference type="Proteomes" id="UP001166304"/>
    </source>
</evidence>
<evidence type="ECO:0000259" key="8">
    <source>
        <dbReference type="PROSITE" id="PS50113"/>
    </source>
</evidence>
<evidence type="ECO:0000256" key="1">
    <source>
        <dbReference type="ARBA" id="ARBA00022679"/>
    </source>
</evidence>
<dbReference type="InterPro" id="IPR000700">
    <property type="entry name" value="PAS-assoc_C"/>
</dbReference>
<dbReference type="InterPro" id="IPR001610">
    <property type="entry name" value="PAC"/>
</dbReference>
<proteinExistence type="predicted"/>
<dbReference type="CDD" id="cd00130">
    <property type="entry name" value="PAS"/>
    <property type="match status" value="3"/>
</dbReference>
<accession>A0AA41G1U8</accession>
<dbReference type="Pfam" id="PF13185">
    <property type="entry name" value="GAF_2"/>
    <property type="match status" value="1"/>
</dbReference>
<organism evidence="9 10">
    <name type="scientific">Haloarcula salina</name>
    <dbReference type="NCBI Taxonomy" id="1429914"/>
    <lineage>
        <taxon>Archaea</taxon>
        <taxon>Methanobacteriati</taxon>
        <taxon>Methanobacteriota</taxon>
        <taxon>Stenosarchaea group</taxon>
        <taxon>Halobacteria</taxon>
        <taxon>Halobacteriales</taxon>
        <taxon>Haloarculaceae</taxon>
        <taxon>Haloarcula</taxon>
    </lineage>
</organism>
<dbReference type="PANTHER" id="PTHR44757:SF2">
    <property type="entry name" value="BIOFILM ARCHITECTURE MAINTENANCE PROTEIN MBAA"/>
    <property type="match status" value="1"/>
</dbReference>
<gene>
    <name evidence="9" type="ORF">KTS37_13760</name>
</gene>
<dbReference type="PROSITE" id="PS50109">
    <property type="entry name" value="HIS_KIN"/>
    <property type="match status" value="1"/>
</dbReference>
<dbReference type="InterPro" id="IPR036097">
    <property type="entry name" value="HisK_dim/P_sf"/>
</dbReference>
<keyword evidence="4" id="KW-0175">Coiled coil</keyword>
<dbReference type="SUPFAM" id="SSF55781">
    <property type="entry name" value="GAF domain-like"/>
    <property type="match status" value="1"/>
</dbReference>
<feature type="domain" description="PAC" evidence="8">
    <location>
        <begin position="627"/>
        <end position="679"/>
    </location>
</feature>
<dbReference type="Gene3D" id="3.30.450.40">
    <property type="match status" value="1"/>
</dbReference>
<dbReference type="CDD" id="cd00156">
    <property type="entry name" value="REC"/>
    <property type="match status" value="1"/>
</dbReference>
<dbReference type="Gene3D" id="3.30.450.20">
    <property type="entry name" value="PAS domain"/>
    <property type="match status" value="3"/>
</dbReference>
<dbReference type="Gene3D" id="1.10.287.130">
    <property type="match status" value="1"/>
</dbReference>
<reference evidence="9" key="1">
    <citation type="submission" date="2021-06" db="EMBL/GenBank/DDBJ databases">
        <title>New haloarchaea isolates fom saline soil.</title>
        <authorList>
            <person name="Duran-Viseras A."/>
            <person name="Sanchez-Porro C.S."/>
            <person name="Ventosa A."/>
        </authorList>
    </citation>
    <scope>NUCLEOTIDE SEQUENCE</scope>
    <source>
        <strain evidence="9">JCM 18369</strain>
    </source>
</reference>
<dbReference type="SUPFAM" id="SSF55785">
    <property type="entry name" value="PYP-like sensor domain (PAS domain)"/>
    <property type="match status" value="3"/>
</dbReference>
<dbReference type="SMART" id="SM00387">
    <property type="entry name" value="HATPase_c"/>
    <property type="match status" value="1"/>
</dbReference>
<evidence type="ECO:0000259" key="6">
    <source>
        <dbReference type="PROSITE" id="PS50110"/>
    </source>
</evidence>
<feature type="domain" description="Response regulatory" evidence="6">
    <location>
        <begin position="9"/>
        <end position="124"/>
    </location>
</feature>
<dbReference type="InterPro" id="IPR005467">
    <property type="entry name" value="His_kinase_dom"/>
</dbReference>
<dbReference type="InterPro" id="IPR035965">
    <property type="entry name" value="PAS-like_dom_sf"/>
</dbReference>
<keyword evidence="2" id="KW-0418">Kinase</keyword>
<evidence type="ECO:0000259" key="7">
    <source>
        <dbReference type="PROSITE" id="PS50112"/>
    </source>
</evidence>
<keyword evidence="10" id="KW-1185">Reference proteome</keyword>
<feature type="domain" description="PAS" evidence="7">
    <location>
        <begin position="312"/>
        <end position="383"/>
    </location>
</feature>
<evidence type="ECO:0000313" key="9">
    <source>
        <dbReference type="EMBL" id="MBV0902855.1"/>
    </source>
</evidence>
<dbReference type="InterPro" id="IPR003018">
    <property type="entry name" value="GAF"/>
</dbReference>
<dbReference type="InterPro" id="IPR003594">
    <property type="entry name" value="HATPase_dom"/>
</dbReference>
<evidence type="ECO:0000256" key="2">
    <source>
        <dbReference type="ARBA" id="ARBA00022777"/>
    </source>
</evidence>
<dbReference type="RefSeq" id="WP_162414423.1">
    <property type="nucleotide sequence ID" value="NZ_JAHQXE010000004.1"/>
</dbReference>
<dbReference type="EMBL" id="JAHQXE010000004">
    <property type="protein sequence ID" value="MBV0902855.1"/>
    <property type="molecule type" value="Genomic_DNA"/>
</dbReference>
<feature type="modified residue" description="4-aspartylphosphate" evidence="3">
    <location>
        <position position="59"/>
    </location>
</feature>
<dbReference type="GO" id="GO:0000155">
    <property type="term" value="F:phosphorelay sensor kinase activity"/>
    <property type="evidence" value="ECO:0007669"/>
    <property type="project" value="InterPro"/>
</dbReference>
<dbReference type="SUPFAM" id="SSF47384">
    <property type="entry name" value="Homodimeric domain of signal transducing histidine kinase"/>
    <property type="match status" value="1"/>
</dbReference>
<dbReference type="InterPro" id="IPR036890">
    <property type="entry name" value="HATPase_C_sf"/>
</dbReference>
<keyword evidence="3" id="KW-0597">Phosphoprotein</keyword>
<dbReference type="Proteomes" id="UP001166304">
    <property type="component" value="Unassembled WGS sequence"/>
</dbReference>
<dbReference type="InterPro" id="IPR000014">
    <property type="entry name" value="PAS"/>
</dbReference>
<dbReference type="CDD" id="cd00082">
    <property type="entry name" value="HisKA"/>
    <property type="match status" value="1"/>
</dbReference>
<dbReference type="InterPro" id="IPR029016">
    <property type="entry name" value="GAF-like_dom_sf"/>
</dbReference>
<dbReference type="InterPro" id="IPR011006">
    <property type="entry name" value="CheY-like_superfamily"/>
</dbReference>
<dbReference type="SMART" id="SM00091">
    <property type="entry name" value="PAS"/>
    <property type="match status" value="3"/>
</dbReference>
<dbReference type="SMART" id="SM00065">
    <property type="entry name" value="GAF"/>
    <property type="match status" value="1"/>
</dbReference>
<dbReference type="Gene3D" id="3.40.50.2300">
    <property type="match status" value="1"/>
</dbReference>
<dbReference type="Pfam" id="PF13426">
    <property type="entry name" value="PAS_9"/>
    <property type="match status" value="2"/>
</dbReference>
<evidence type="ECO:0000259" key="5">
    <source>
        <dbReference type="PROSITE" id="PS50109"/>
    </source>
</evidence>
<dbReference type="SUPFAM" id="SSF55874">
    <property type="entry name" value="ATPase domain of HSP90 chaperone/DNA topoisomerase II/histidine kinase"/>
    <property type="match status" value="1"/>
</dbReference>